<protein>
    <recommendedName>
        <fullName evidence="5">Ankyrin repeat domain-containing protein</fullName>
    </recommendedName>
</protein>
<dbReference type="SMART" id="SM00248">
    <property type="entry name" value="ANK"/>
    <property type="match status" value="3"/>
</dbReference>
<feature type="repeat" description="ANK" evidence="3">
    <location>
        <begin position="28"/>
        <end position="60"/>
    </location>
</feature>
<dbReference type="PANTHER" id="PTHR24198">
    <property type="entry name" value="ANKYRIN REPEAT AND PROTEIN KINASE DOMAIN-CONTAINING PROTEIN"/>
    <property type="match status" value="1"/>
</dbReference>
<dbReference type="PROSITE" id="PS50297">
    <property type="entry name" value="ANK_REP_REGION"/>
    <property type="match status" value="2"/>
</dbReference>
<gene>
    <name evidence="4" type="ORF">MANT1106_LOCUS15495</name>
</gene>
<evidence type="ECO:0000256" key="1">
    <source>
        <dbReference type="ARBA" id="ARBA00022737"/>
    </source>
</evidence>
<feature type="repeat" description="ANK" evidence="3">
    <location>
        <begin position="60"/>
        <end position="92"/>
    </location>
</feature>
<evidence type="ECO:0008006" key="5">
    <source>
        <dbReference type="Google" id="ProtNLM"/>
    </source>
</evidence>
<dbReference type="Gene3D" id="1.25.40.20">
    <property type="entry name" value="Ankyrin repeat-containing domain"/>
    <property type="match status" value="1"/>
</dbReference>
<dbReference type="Pfam" id="PF12796">
    <property type="entry name" value="Ank_2"/>
    <property type="match status" value="2"/>
</dbReference>
<evidence type="ECO:0000256" key="2">
    <source>
        <dbReference type="ARBA" id="ARBA00023043"/>
    </source>
</evidence>
<keyword evidence="2 3" id="KW-0040">ANK repeat</keyword>
<evidence type="ECO:0000256" key="3">
    <source>
        <dbReference type="PROSITE-ProRule" id="PRU00023"/>
    </source>
</evidence>
<dbReference type="AlphaFoldDB" id="A0A7S0SQW8"/>
<dbReference type="InterPro" id="IPR002110">
    <property type="entry name" value="Ankyrin_rpt"/>
</dbReference>
<name>A0A7S0SQW8_9CHLO</name>
<reference evidence="4" key="1">
    <citation type="submission" date="2021-01" db="EMBL/GenBank/DDBJ databases">
        <authorList>
            <person name="Corre E."/>
            <person name="Pelletier E."/>
            <person name="Niang G."/>
            <person name="Scheremetjew M."/>
            <person name="Finn R."/>
            <person name="Kale V."/>
            <person name="Holt S."/>
            <person name="Cochrane G."/>
            <person name="Meng A."/>
            <person name="Brown T."/>
            <person name="Cohen L."/>
        </authorList>
    </citation>
    <scope>NUCLEOTIDE SEQUENCE</scope>
    <source>
        <strain evidence="4">SL-175</strain>
    </source>
</reference>
<dbReference type="SUPFAM" id="SSF48403">
    <property type="entry name" value="Ankyrin repeat"/>
    <property type="match status" value="1"/>
</dbReference>
<dbReference type="InterPro" id="IPR036770">
    <property type="entry name" value="Ankyrin_rpt-contain_sf"/>
</dbReference>
<dbReference type="PANTHER" id="PTHR24198:SF165">
    <property type="entry name" value="ANKYRIN REPEAT-CONTAINING PROTEIN-RELATED"/>
    <property type="match status" value="1"/>
</dbReference>
<organism evidence="4">
    <name type="scientific">Mantoniella antarctica</name>
    <dbReference type="NCBI Taxonomy" id="81844"/>
    <lineage>
        <taxon>Eukaryota</taxon>
        <taxon>Viridiplantae</taxon>
        <taxon>Chlorophyta</taxon>
        <taxon>Mamiellophyceae</taxon>
        <taxon>Mamiellales</taxon>
        <taxon>Mamiellaceae</taxon>
        <taxon>Mantoniella</taxon>
    </lineage>
</organism>
<accession>A0A7S0SQW8</accession>
<dbReference type="EMBL" id="HBFC01025585">
    <property type="protein sequence ID" value="CAD8712934.1"/>
    <property type="molecule type" value="Transcribed_RNA"/>
</dbReference>
<proteinExistence type="predicted"/>
<keyword evidence="1" id="KW-0677">Repeat</keyword>
<sequence length="122" mass="12279">MFAAQQGYETIVVALLAGGAAVNYVKENGSTPLTVPVVKGHVGVVKALLRAGAEVDKTGTTATPLLVAAHGGSVGVVSALLRAGAEAHKADDYGNTPMMVATHGGQRAIMAALTQMGGTRRL</sequence>
<evidence type="ECO:0000313" key="4">
    <source>
        <dbReference type="EMBL" id="CAD8712934.1"/>
    </source>
</evidence>
<dbReference type="PROSITE" id="PS50088">
    <property type="entry name" value="ANK_REPEAT"/>
    <property type="match status" value="2"/>
</dbReference>